<accession>A0ABS7YDL2</accession>
<organism evidence="1 2">
    <name type="scientific">Massilia hydrophila</name>
    <dbReference type="NCBI Taxonomy" id="3044279"/>
    <lineage>
        <taxon>Bacteria</taxon>
        <taxon>Pseudomonadati</taxon>
        <taxon>Pseudomonadota</taxon>
        <taxon>Betaproteobacteria</taxon>
        <taxon>Burkholderiales</taxon>
        <taxon>Oxalobacteraceae</taxon>
        <taxon>Telluria group</taxon>
        <taxon>Massilia</taxon>
    </lineage>
</organism>
<reference evidence="1 2" key="1">
    <citation type="submission" date="2021-07" db="EMBL/GenBank/DDBJ databases">
        <title>Characterization of Violacein-producing bacteria and related species.</title>
        <authorList>
            <person name="Wilson H.S."/>
            <person name="De Leon M.E."/>
        </authorList>
    </citation>
    <scope>NUCLEOTIDE SEQUENCE [LARGE SCALE GENOMIC DNA]</scope>
    <source>
        <strain evidence="1 2">HSC-2F05</strain>
    </source>
</reference>
<gene>
    <name evidence="1" type="ORF">LE190_16210</name>
</gene>
<comment type="caution">
    <text evidence="1">The sequence shown here is derived from an EMBL/GenBank/DDBJ whole genome shotgun (WGS) entry which is preliminary data.</text>
</comment>
<evidence type="ECO:0000313" key="2">
    <source>
        <dbReference type="Proteomes" id="UP001198602"/>
    </source>
</evidence>
<keyword evidence="2" id="KW-1185">Reference proteome</keyword>
<evidence type="ECO:0000313" key="1">
    <source>
        <dbReference type="EMBL" id="MCA1857458.1"/>
    </source>
</evidence>
<evidence type="ECO:0008006" key="3">
    <source>
        <dbReference type="Google" id="ProtNLM"/>
    </source>
</evidence>
<dbReference type="EMBL" id="JAHYBX010000007">
    <property type="protein sequence ID" value="MCA1857458.1"/>
    <property type="molecule type" value="Genomic_DNA"/>
</dbReference>
<dbReference type="RefSeq" id="WP_225239677.1">
    <property type="nucleotide sequence ID" value="NZ_JAHYBX010000007.1"/>
</dbReference>
<protein>
    <recommendedName>
        <fullName evidence="3">Phage tail protein</fullName>
    </recommendedName>
</protein>
<name>A0ABS7YDL2_9BURK</name>
<proteinExistence type="predicted"/>
<sequence>MTDDQFLAWLKDPAAIGVVLIEATALIGGVETTIRMATKGFNTGPGDTPPNAHYRPIARVGTLFTERLSLDGDGMLSAGDIEIENTTGERDAWLSYVWTNRPIRAYVGDVRWARSDFRLIFDGIVADIAPRGRGALALRLRDKLQRLNAPVSEQQLGGSTPNAGELVPVTLGECHNVTPLLVDPATLTYQVHGGQVERLIEVRDNGVPVAATANLAAGTFTLANQSAGAVTASVQGDKAGAYANTVVPLVQRLVTGYGKASDRFTADDLDAASLAAFGAAHPQPLGNHAAERLNVLEACRQLASSVGAQLSMSRLGKLRLLKIALPPAGVPFAVRPEHMVDRTLQPISRTDVVGAVKLGYCRNWTVQEGLVTNIPTEHRDLYATEWLSVTKSDAAVQSAYRLSGEPVQQDTMLLRKVDAEAEAQRRLNLWKTPRTVYEFEGFPELLQLELGQAITVYSPRFGMEAGVTGQVVALAPDWLTRRVKVEFIV</sequence>
<dbReference type="Proteomes" id="UP001198602">
    <property type="component" value="Unassembled WGS sequence"/>
</dbReference>